<feature type="domain" description="HTH cro/C1-type" evidence="1">
    <location>
        <begin position="16"/>
        <end position="70"/>
    </location>
</feature>
<dbReference type="RefSeq" id="WP_286218112.1">
    <property type="nucleotide sequence ID" value="NZ_AP027729.1"/>
</dbReference>
<dbReference type="InterPro" id="IPR010982">
    <property type="entry name" value="Lambda_DNA-bd_dom_sf"/>
</dbReference>
<dbReference type="CDD" id="cd00093">
    <property type="entry name" value="HTH_XRE"/>
    <property type="match status" value="1"/>
</dbReference>
<dbReference type="InterPro" id="IPR001387">
    <property type="entry name" value="Cro/C1-type_HTH"/>
</dbReference>
<keyword evidence="3" id="KW-1185">Reference proteome</keyword>
<gene>
    <name evidence="2" type="ORF">GCM10025865_00800</name>
</gene>
<accession>A0ABN6X7U7</accession>
<proteinExistence type="predicted"/>
<dbReference type="SMART" id="SM00530">
    <property type="entry name" value="HTH_XRE"/>
    <property type="match status" value="1"/>
</dbReference>
<dbReference type="PROSITE" id="PS50943">
    <property type="entry name" value="HTH_CROC1"/>
    <property type="match status" value="1"/>
</dbReference>
<dbReference type="Proteomes" id="UP001321475">
    <property type="component" value="Chromosome"/>
</dbReference>
<dbReference type="EMBL" id="AP027729">
    <property type="protein sequence ID" value="BDZ40781.1"/>
    <property type="molecule type" value="Genomic_DNA"/>
</dbReference>
<name>A0ABN6X7U7_9CELL</name>
<evidence type="ECO:0000313" key="3">
    <source>
        <dbReference type="Proteomes" id="UP001321475"/>
    </source>
</evidence>
<sequence length="81" mass="8765">MENRTERLRAAFAATIRAEVAAKGYNAKAFAKRAGIPNSTMGTYLNGTADIKMPAFYAIADALEIAPKDLWTLAEARMGDL</sequence>
<evidence type="ECO:0000313" key="2">
    <source>
        <dbReference type="EMBL" id="BDZ40781.1"/>
    </source>
</evidence>
<reference evidence="3" key="1">
    <citation type="journal article" date="2019" name="Int. J. Syst. Evol. Microbiol.">
        <title>The Global Catalogue of Microorganisms (GCM) 10K type strain sequencing project: providing services to taxonomists for standard genome sequencing and annotation.</title>
        <authorList>
            <consortium name="The Broad Institute Genomics Platform"/>
            <consortium name="The Broad Institute Genome Sequencing Center for Infectious Disease"/>
            <person name="Wu L."/>
            <person name="Ma J."/>
        </authorList>
    </citation>
    <scope>NUCLEOTIDE SEQUENCE [LARGE SCALE GENOMIC DNA]</scope>
    <source>
        <strain evidence="3">NBRC 108565</strain>
    </source>
</reference>
<organism evidence="2 3">
    <name type="scientific">Paraoerskovia sediminicola</name>
    <dbReference type="NCBI Taxonomy" id="1138587"/>
    <lineage>
        <taxon>Bacteria</taxon>
        <taxon>Bacillati</taxon>
        <taxon>Actinomycetota</taxon>
        <taxon>Actinomycetes</taxon>
        <taxon>Micrococcales</taxon>
        <taxon>Cellulomonadaceae</taxon>
        <taxon>Paraoerskovia</taxon>
    </lineage>
</organism>
<evidence type="ECO:0000259" key="1">
    <source>
        <dbReference type="PROSITE" id="PS50943"/>
    </source>
</evidence>
<dbReference type="Pfam" id="PF13443">
    <property type="entry name" value="HTH_26"/>
    <property type="match status" value="1"/>
</dbReference>
<protein>
    <recommendedName>
        <fullName evidence="1">HTH cro/C1-type domain-containing protein</fullName>
    </recommendedName>
</protein>
<dbReference type="SUPFAM" id="SSF47413">
    <property type="entry name" value="lambda repressor-like DNA-binding domains"/>
    <property type="match status" value="1"/>
</dbReference>
<dbReference type="Gene3D" id="1.10.260.40">
    <property type="entry name" value="lambda repressor-like DNA-binding domains"/>
    <property type="match status" value="1"/>
</dbReference>